<dbReference type="STRING" id="284581.AMD01_09150"/>
<dbReference type="EMBL" id="LILC01000013">
    <property type="protein sequence ID" value="KOO46037.1"/>
    <property type="molecule type" value="Genomic_DNA"/>
</dbReference>
<dbReference type="RefSeq" id="WP_053401100.1">
    <property type="nucleotide sequence ID" value="NZ_JAUKEN010000001.1"/>
</dbReference>
<gene>
    <name evidence="1" type="ORF">AMD01_09150</name>
</gene>
<dbReference type="PATRIC" id="fig|284581.3.peg.1898"/>
<dbReference type="SUPFAM" id="SSF103473">
    <property type="entry name" value="MFS general substrate transporter"/>
    <property type="match status" value="1"/>
</dbReference>
<sequence length="138" mass="14649">MLKWMKNPNWMLLLSVLFFLSGIGISLLCLAQHSGMICLGMFLFDGALSMGFVIQAAVHQAATPDALLSCVRSVTYVLGGISGALGTFLAGWLSQHYSTAFALWTGVIVLVTVATIMATNLGRSARIKEICPPDGVGL</sequence>
<dbReference type="Gene3D" id="1.20.1250.20">
    <property type="entry name" value="MFS general substrate transporter like domains"/>
    <property type="match status" value="1"/>
</dbReference>
<keyword evidence="2" id="KW-1185">Reference proteome</keyword>
<evidence type="ECO:0000313" key="1">
    <source>
        <dbReference type="EMBL" id="KOO46037.1"/>
    </source>
</evidence>
<comment type="caution">
    <text evidence="1">The sequence shown here is derived from an EMBL/GenBank/DDBJ whole genome shotgun (WGS) entry which is preliminary data.</text>
</comment>
<reference evidence="2" key="1">
    <citation type="submission" date="2015-08" db="EMBL/GenBank/DDBJ databases">
        <title>Fjat-14210 dsm16467.</title>
        <authorList>
            <person name="Liu B."/>
            <person name="Wang J."/>
            <person name="Zhu Y."/>
            <person name="Liu G."/>
            <person name="Chen Q."/>
            <person name="Chen Z."/>
            <person name="Lan J."/>
            <person name="Che J."/>
            <person name="Ge C."/>
            <person name="Shi H."/>
            <person name="Pan Z."/>
            <person name="Liu X."/>
        </authorList>
    </citation>
    <scope>NUCLEOTIDE SEQUENCE [LARGE SCALE GENOMIC DNA]</scope>
    <source>
        <strain evidence="2">DSM 16467</strain>
    </source>
</reference>
<evidence type="ECO:0008006" key="3">
    <source>
        <dbReference type="Google" id="ProtNLM"/>
    </source>
</evidence>
<evidence type="ECO:0000313" key="2">
    <source>
        <dbReference type="Proteomes" id="UP000037558"/>
    </source>
</evidence>
<dbReference type="OrthoDB" id="2707121at2"/>
<proteinExistence type="predicted"/>
<organism evidence="1 2">
    <name type="scientific">Priestia koreensis</name>
    <dbReference type="NCBI Taxonomy" id="284581"/>
    <lineage>
        <taxon>Bacteria</taxon>
        <taxon>Bacillati</taxon>
        <taxon>Bacillota</taxon>
        <taxon>Bacilli</taxon>
        <taxon>Bacillales</taxon>
        <taxon>Bacillaceae</taxon>
        <taxon>Priestia</taxon>
    </lineage>
</organism>
<dbReference type="Proteomes" id="UP000037558">
    <property type="component" value="Unassembled WGS sequence"/>
</dbReference>
<dbReference type="InterPro" id="IPR036259">
    <property type="entry name" value="MFS_trans_sf"/>
</dbReference>
<dbReference type="AlphaFoldDB" id="A0A0M0L5A7"/>
<name>A0A0M0L5A7_9BACI</name>
<accession>A0A0M0L5A7</accession>
<protein>
    <recommendedName>
        <fullName evidence="3">Major facilitator superfamily (MFS) profile domain-containing protein</fullName>
    </recommendedName>
</protein>